<dbReference type="EMBL" id="OZ019910">
    <property type="protein sequence ID" value="CAK9211850.1"/>
    <property type="molecule type" value="Genomic_DNA"/>
</dbReference>
<evidence type="ECO:0000256" key="2">
    <source>
        <dbReference type="ARBA" id="ARBA00008290"/>
    </source>
</evidence>
<dbReference type="PRINTS" id="PR00932">
    <property type="entry name" value="AMINO1PTASE"/>
</dbReference>
<gene>
    <name evidence="9" type="ORF">CSSPTR1EN2_LOCUS11080</name>
</gene>
<evidence type="ECO:0000256" key="6">
    <source>
        <dbReference type="ARBA" id="ARBA00022801"/>
    </source>
</evidence>
<reference evidence="9" key="1">
    <citation type="submission" date="2024-02" db="EMBL/GenBank/DDBJ databases">
        <authorList>
            <consortium name="ELIXIR-Norway"/>
            <consortium name="Elixir Norway"/>
        </authorList>
    </citation>
    <scope>NUCLEOTIDE SEQUENCE</scope>
</reference>
<dbReference type="InterPro" id="IPR023358">
    <property type="entry name" value="Peptidase_M18_dom2"/>
</dbReference>
<evidence type="ECO:0000256" key="5">
    <source>
        <dbReference type="ARBA" id="ARBA00022723"/>
    </source>
</evidence>
<dbReference type="Proteomes" id="UP001497512">
    <property type="component" value="Chromosome 18"/>
</dbReference>
<evidence type="ECO:0000256" key="8">
    <source>
        <dbReference type="ARBA" id="ARBA00023049"/>
    </source>
</evidence>
<organism evidence="9 10">
    <name type="scientific">Sphagnum troendelagicum</name>
    <dbReference type="NCBI Taxonomy" id="128251"/>
    <lineage>
        <taxon>Eukaryota</taxon>
        <taxon>Viridiplantae</taxon>
        <taxon>Streptophyta</taxon>
        <taxon>Embryophyta</taxon>
        <taxon>Bryophyta</taxon>
        <taxon>Sphagnophytina</taxon>
        <taxon>Sphagnopsida</taxon>
        <taxon>Sphagnales</taxon>
        <taxon>Sphagnaceae</taxon>
        <taxon>Sphagnum</taxon>
    </lineage>
</organism>
<keyword evidence="3" id="KW-0031">Aminopeptidase</keyword>
<comment type="similarity">
    <text evidence="2">Belongs to the peptidase M18 family.</text>
</comment>
<dbReference type="PANTHER" id="PTHR28570">
    <property type="entry name" value="ASPARTYL AMINOPEPTIDASE"/>
    <property type="match status" value="1"/>
</dbReference>
<protein>
    <recommendedName>
        <fullName evidence="11">Aspartyl aminopeptidase</fullName>
    </recommendedName>
</protein>
<evidence type="ECO:0000256" key="1">
    <source>
        <dbReference type="ARBA" id="ARBA00001947"/>
    </source>
</evidence>
<dbReference type="PANTHER" id="PTHR28570:SF15">
    <property type="entry name" value="ASPARTYL AMINOPEPTIDASE"/>
    <property type="match status" value="1"/>
</dbReference>
<keyword evidence="8" id="KW-0482">Metalloprotease</keyword>
<sequence>MEDTGHSSLSFIIDGELWEKFNLELRAACHWCTHHHTTTPAEAAKQLERGEGWPRDWISRKVKNSTRQFGGLFICPASDCPGHSNPKGERRRRWFCRFCINRHLGVDLKNFFQFDEAQGKWFQIPGLICWHCQARHGDAECVNCPQKHTKKAKRPRDVLPLAIRSPGISLPAAASLLVTGGAADGDYADGASSEGRGGGPGGIDNTHLDDNTLTTAAVAGENHVRLVLPMNATSVSNIHFLAANAPLMPPPPHQQQPPPSRPFFSEKGHIRHESPASIVPSLLEFVNNSCTPFHATVEATRHLLSASFQQLSECGEWALHPGGRYFFTHNMSSVFAFAVGSKYVPGGGFHVVAAHTDSPCPKLKPVAHGSKEGDMSVQVHMYGTGMWQTWFDRDLSIAGRVLMRRKGRELTHELVRVRRPMLHTPTLPIRGDSWKSDLEAQLAPLLAIQIEAELTISCESESSLPVEKHEHGIHVYPANGSSHHPLLLQVLAEELKCEVNEIADFDLGVYDTQPGTLGGVRNDFVFAGRLDNLATAYCALSALLDTCAEPSSLMDETSIYMVALFDSGELVADSSQGAGPQTMLQTMTRVAQWLARDSDSEANVDRALRRSFIVSADMVHGLHPSQVNASGANEEVLLQPKLHHGLVMRHDTVHNHAADIVTSYLFREVAKRNCIPTQNCAVVRDLGCCLTINAIIAAGYGIRVVDCGLPQLSMHSVREMCCADDLDAAFRHFRAFFQHFTAIDEHLRVD</sequence>
<proteinExistence type="inferred from homology"/>
<keyword evidence="10" id="KW-1185">Reference proteome</keyword>
<keyword evidence="5" id="KW-0479">Metal-binding</keyword>
<evidence type="ECO:0008006" key="11">
    <source>
        <dbReference type="Google" id="ProtNLM"/>
    </source>
</evidence>
<dbReference type="Gene3D" id="2.30.250.10">
    <property type="entry name" value="Aminopeptidase i, Domain 2"/>
    <property type="match status" value="1"/>
</dbReference>
<comment type="cofactor">
    <cofactor evidence="1">
        <name>Zn(2+)</name>
        <dbReference type="ChEBI" id="CHEBI:29105"/>
    </cofactor>
</comment>
<keyword evidence="7" id="KW-0862">Zinc</keyword>
<dbReference type="SUPFAM" id="SSF53187">
    <property type="entry name" value="Zn-dependent exopeptidases"/>
    <property type="match status" value="1"/>
</dbReference>
<name>A0ABP0U3Q6_9BRYO</name>
<keyword evidence="6" id="KW-0378">Hydrolase</keyword>
<keyword evidence="4" id="KW-0645">Protease</keyword>
<accession>A0ABP0U3Q6</accession>
<dbReference type="InterPro" id="IPR001948">
    <property type="entry name" value="Peptidase_M18"/>
</dbReference>
<evidence type="ECO:0000313" key="9">
    <source>
        <dbReference type="EMBL" id="CAK9211850.1"/>
    </source>
</evidence>
<evidence type="ECO:0000256" key="7">
    <source>
        <dbReference type="ARBA" id="ARBA00022833"/>
    </source>
</evidence>
<dbReference type="Pfam" id="PF02127">
    <property type="entry name" value="Peptidase_M18"/>
    <property type="match status" value="1"/>
</dbReference>
<evidence type="ECO:0000256" key="4">
    <source>
        <dbReference type="ARBA" id="ARBA00022670"/>
    </source>
</evidence>
<evidence type="ECO:0000313" key="10">
    <source>
        <dbReference type="Proteomes" id="UP001497512"/>
    </source>
</evidence>
<dbReference type="SUPFAM" id="SSF101821">
    <property type="entry name" value="Aminopeptidase/glucanase lid domain"/>
    <property type="match status" value="1"/>
</dbReference>
<evidence type="ECO:0000256" key="3">
    <source>
        <dbReference type="ARBA" id="ARBA00022438"/>
    </source>
</evidence>
<dbReference type="Gene3D" id="3.40.630.10">
    <property type="entry name" value="Zn peptidases"/>
    <property type="match status" value="1"/>
</dbReference>